<dbReference type="Proteomes" id="UP001148737">
    <property type="component" value="Unassembled WGS sequence"/>
</dbReference>
<evidence type="ECO:0000313" key="2">
    <source>
        <dbReference type="Proteomes" id="UP001148737"/>
    </source>
</evidence>
<comment type="caution">
    <text evidence="1">The sequence shown here is derived from an EMBL/GenBank/DDBJ whole genome shotgun (WGS) entry which is preliminary data.</text>
</comment>
<accession>A0ACC1R416</accession>
<organism evidence="1 2">
    <name type="scientific">Lecanicillium saksenae</name>
    <dbReference type="NCBI Taxonomy" id="468837"/>
    <lineage>
        <taxon>Eukaryota</taxon>
        <taxon>Fungi</taxon>
        <taxon>Dikarya</taxon>
        <taxon>Ascomycota</taxon>
        <taxon>Pezizomycotina</taxon>
        <taxon>Sordariomycetes</taxon>
        <taxon>Hypocreomycetidae</taxon>
        <taxon>Hypocreales</taxon>
        <taxon>Cordycipitaceae</taxon>
        <taxon>Lecanicillium</taxon>
    </lineage>
</organism>
<gene>
    <name evidence="1" type="ORF">NLG97_g2004</name>
</gene>
<protein>
    <submittedName>
        <fullName evidence="1">Uncharacterized protein</fullName>
    </submittedName>
</protein>
<name>A0ACC1R416_9HYPO</name>
<proteinExistence type="predicted"/>
<keyword evidence="2" id="KW-1185">Reference proteome</keyword>
<dbReference type="EMBL" id="JANAKD010000120">
    <property type="protein sequence ID" value="KAJ3497315.1"/>
    <property type="molecule type" value="Genomic_DNA"/>
</dbReference>
<reference evidence="1" key="1">
    <citation type="submission" date="2022-07" db="EMBL/GenBank/DDBJ databases">
        <title>Genome Sequence of Lecanicillium saksenae.</title>
        <authorList>
            <person name="Buettner E."/>
        </authorList>
    </citation>
    <scope>NUCLEOTIDE SEQUENCE</scope>
    <source>
        <strain evidence="1">VT-O1</strain>
    </source>
</reference>
<evidence type="ECO:0000313" key="1">
    <source>
        <dbReference type="EMBL" id="KAJ3497315.1"/>
    </source>
</evidence>
<sequence length="137" mass="14585">MKEERAESGSSEHRDAAQGVRRWVGKEQASTAQHKEAAGLQRVTLRKEGEQQCGDQDGDRSGCYSGGAFCSVSISSSRPSPPPELAVPRFVTAIVQMLADWSGCTDQNAERALVSGGGAEGRLIEQRADQAYTTGEG</sequence>